<evidence type="ECO:0000259" key="3">
    <source>
        <dbReference type="Pfam" id="PF02441"/>
    </source>
</evidence>
<dbReference type="GO" id="GO:0015937">
    <property type="term" value="P:coenzyme A biosynthetic process"/>
    <property type="evidence" value="ECO:0007669"/>
    <property type="project" value="UniProtKB-KW"/>
</dbReference>
<dbReference type="PANTHER" id="PTHR14359">
    <property type="entry name" value="HOMO-OLIGOMERIC FLAVIN CONTAINING CYS DECARBOXYLASE FAMILY"/>
    <property type="match status" value="1"/>
</dbReference>
<name>A0A9N9U4B7_9HYPO</name>
<evidence type="ECO:0000313" key="4">
    <source>
        <dbReference type="EMBL" id="CAG9978693.1"/>
    </source>
</evidence>
<evidence type="ECO:0000313" key="5">
    <source>
        <dbReference type="Proteomes" id="UP000754883"/>
    </source>
</evidence>
<reference evidence="4" key="1">
    <citation type="submission" date="2021-10" db="EMBL/GenBank/DDBJ databases">
        <authorList>
            <person name="Piombo E."/>
        </authorList>
    </citation>
    <scope>NUCLEOTIDE SEQUENCE</scope>
</reference>
<evidence type="ECO:0000256" key="1">
    <source>
        <dbReference type="ARBA" id="ARBA00022993"/>
    </source>
</evidence>
<accession>A0A9N9U4B7</accession>
<keyword evidence="1" id="KW-0173">Coenzyme A biosynthesis</keyword>
<dbReference type="GO" id="GO:0071513">
    <property type="term" value="C:phosphopantothenoylcysteine decarboxylase complex"/>
    <property type="evidence" value="ECO:0007669"/>
    <property type="project" value="TreeGrafter"/>
</dbReference>
<dbReference type="GO" id="GO:0010181">
    <property type="term" value="F:FMN binding"/>
    <property type="evidence" value="ECO:0007669"/>
    <property type="project" value="TreeGrafter"/>
</dbReference>
<keyword evidence="5" id="KW-1185">Reference proteome</keyword>
<comment type="caution">
    <text evidence="4">The sequence shown here is derived from an EMBL/GenBank/DDBJ whole genome shotgun (WGS) entry which is preliminary data.</text>
</comment>
<dbReference type="InterPro" id="IPR003382">
    <property type="entry name" value="Flavoprotein"/>
</dbReference>
<dbReference type="InterPro" id="IPR036551">
    <property type="entry name" value="Flavin_trans-like"/>
</dbReference>
<protein>
    <recommendedName>
        <fullName evidence="3">Flavoprotein domain-containing protein</fullName>
    </recommendedName>
</protein>
<sequence>MTTRRELRLEGTQQSPAAVVAASIDDGKKHLLLAASGSVAITKLPLIVSALRDHPNLSIRVILTEKAARILTGQSAEQPAVSALASLSNVDGIYLDEDEWSHPWVRDSNILHIELRRWAHLLAIVPMSANLLADVTGGFCHDLLTCVVRAWDTNCTIIAAPAMNQLTWEQPITAKQVSVLAEDWKWFDILSPQTATEASGDLEEEVMYDWTEIVSVIERQLVVIE</sequence>
<gene>
    <name evidence="4" type="ORF">CBYS24578_00009343</name>
</gene>
<dbReference type="AlphaFoldDB" id="A0A9N9U4B7"/>
<dbReference type="EMBL" id="CABFNO020001300">
    <property type="protein sequence ID" value="CAG9978693.1"/>
    <property type="molecule type" value="Genomic_DNA"/>
</dbReference>
<dbReference type="OrthoDB" id="1532798at2759"/>
<proteinExistence type="inferred from homology"/>
<dbReference type="GO" id="GO:0004633">
    <property type="term" value="F:phosphopantothenoylcysteine decarboxylase activity"/>
    <property type="evidence" value="ECO:0007669"/>
    <property type="project" value="TreeGrafter"/>
</dbReference>
<evidence type="ECO:0000256" key="2">
    <source>
        <dbReference type="ARBA" id="ARBA00038350"/>
    </source>
</evidence>
<dbReference type="Proteomes" id="UP000754883">
    <property type="component" value="Unassembled WGS sequence"/>
</dbReference>
<dbReference type="Pfam" id="PF02441">
    <property type="entry name" value="Flavoprotein"/>
    <property type="match status" value="1"/>
</dbReference>
<dbReference type="PANTHER" id="PTHR14359:SF6">
    <property type="entry name" value="PHOSPHOPANTOTHENOYLCYSTEINE DECARBOXYLASE"/>
    <property type="match status" value="1"/>
</dbReference>
<organism evidence="4 5">
    <name type="scientific">Clonostachys byssicola</name>
    <dbReference type="NCBI Taxonomy" id="160290"/>
    <lineage>
        <taxon>Eukaryota</taxon>
        <taxon>Fungi</taxon>
        <taxon>Dikarya</taxon>
        <taxon>Ascomycota</taxon>
        <taxon>Pezizomycotina</taxon>
        <taxon>Sordariomycetes</taxon>
        <taxon>Hypocreomycetidae</taxon>
        <taxon>Hypocreales</taxon>
        <taxon>Bionectriaceae</taxon>
        <taxon>Clonostachys</taxon>
    </lineage>
</organism>
<dbReference type="SUPFAM" id="SSF52507">
    <property type="entry name" value="Homo-oligomeric flavin-containing Cys decarboxylases, HFCD"/>
    <property type="match status" value="1"/>
</dbReference>
<comment type="similarity">
    <text evidence="2">Belongs to the HFCD (homooligomeric flavin containing Cys decarboxylase) superfamily.</text>
</comment>
<feature type="domain" description="Flavoprotein" evidence="3">
    <location>
        <begin position="29"/>
        <end position="219"/>
    </location>
</feature>
<dbReference type="Gene3D" id="3.40.50.1950">
    <property type="entry name" value="Flavin prenyltransferase-like"/>
    <property type="match status" value="1"/>
</dbReference>